<dbReference type="SUPFAM" id="SSF52540">
    <property type="entry name" value="P-loop containing nucleoside triphosphate hydrolases"/>
    <property type="match status" value="1"/>
</dbReference>
<evidence type="ECO:0000313" key="2">
    <source>
        <dbReference type="Proteomes" id="UP001556196"/>
    </source>
</evidence>
<dbReference type="EMBL" id="JBFOCI010000002">
    <property type="protein sequence ID" value="MEW9806457.1"/>
    <property type="molecule type" value="Genomic_DNA"/>
</dbReference>
<dbReference type="RefSeq" id="WP_367723517.1">
    <property type="nucleotide sequence ID" value="NZ_JBFOCI010000002.1"/>
</dbReference>
<evidence type="ECO:0008006" key="3">
    <source>
        <dbReference type="Google" id="ProtNLM"/>
    </source>
</evidence>
<keyword evidence="2" id="KW-1185">Reference proteome</keyword>
<proteinExistence type="predicted"/>
<name>A0ABV3R0N3_9HYPH</name>
<organism evidence="1 2">
    <name type="scientific">Mesorhizobium marinum</name>
    <dbReference type="NCBI Taxonomy" id="3228790"/>
    <lineage>
        <taxon>Bacteria</taxon>
        <taxon>Pseudomonadati</taxon>
        <taxon>Pseudomonadota</taxon>
        <taxon>Alphaproteobacteria</taxon>
        <taxon>Hyphomicrobiales</taxon>
        <taxon>Phyllobacteriaceae</taxon>
        <taxon>Mesorhizobium</taxon>
    </lineage>
</organism>
<dbReference type="InterPro" id="IPR027417">
    <property type="entry name" value="P-loop_NTPase"/>
</dbReference>
<reference evidence="1 2" key="1">
    <citation type="submission" date="2024-06" db="EMBL/GenBank/DDBJ databases">
        <authorList>
            <person name="Tuo L."/>
        </authorList>
    </citation>
    <scope>NUCLEOTIDE SEQUENCE [LARGE SCALE GENOMIC DNA]</scope>
    <source>
        <strain evidence="1 2">ZMM04-5</strain>
    </source>
</reference>
<protein>
    <recommendedName>
        <fullName evidence="3">Helicase ATP-binding domain-containing protein</fullName>
    </recommendedName>
</protein>
<sequence length="624" mass="69566">MQTTFTDRMNRHWTQTLGLASSEAHIEGWQQLEQATIRLNSNPGHWQVYQLPTGSGKTEALKVLCSLQHPITHPGILIVTKFQDEADRIARDINRLAGWNMARSVHRKAPAQGAELGLVPALVTTHAAYRLALQELADNCEQSPKWDRLLTYYVGKRRWVFIDEALDWVDAYSVNLGNLRALSGDLCGALPTELRTIARRLQTFAIGLADVGPECLSDRTLNKEQLSVLEPTDLSRLREAVEKIPEHVFAEWVDADQKPDQRTDRKPVSYKASYLDLLRTLHAVANIGHGWISYRKGKALLHSSRSLLGIDGIQGIILDATADVDPAYALMPRHVELLPRPQGIRNYSNATLHVSYGHAVGKRYLTNHAAKAWPFIWGDLQKRLNGKNVLVCAHKDVLPIVSGYALRNGHVQFANWGKLDGKNDWNACDALVLFGLPYLDDIAPVHSFIAQVGPQPDDWFAGVRNYGGHHDICSALGTGFIARSVVQAINRIRCRNSIDIQGNCSPVDLYMLLPKGKIAEVVLRAIGQQMPRIRIKQWEAGAAKRKALKVPTEDKLTRYLADADPGIYTKAAVLAELGMHPASLDRLTAKLRDCRSPLTQKLTSLAVQYLYQTGRGREACFIKD</sequence>
<comment type="caution">
    <text evidence="1">The sequence shown here is derived from an EMBL/GenBank/DDBJ whole genome shotgun (WGS) entry which is preliminary data.</text>
</comment>
<evidence type="ECO:0000313" key="1">
    <source>
        <dbReference type="EMBL" id="MEW9806457.1"/>
    </source>
</evidence>
<dbReference type="Proteomes" id="UP001556196">
    <property type="component" value="Unassembled WGS sequence"/>
</dbReference>
<accession>A0ABV3R0N3</accession>
<gene>
    <name evidence="1" type="ORF">ABUE31_10720</name>
</gene>